<dbReference type="InterPro" id="IPR004865">
    <property type="entry name" value="HSR_dom"/>
</dbReference>
<dbReference type="EMBL" id="VFJC01000030">
    <property type="protein sequence ID" value="KAB5517693.1"/>
    <property type="molecule type" value="Genomic_DNA"/>
</dbReference>
<proteinExistence type="predicted"/>
<evidence type="ECO:0000256" key="8">
    <source>
        <dbReference type="SAM" id="MobiDB-lite"/>
    </source>
</evidence>
<evidence type="ECO:0000256" key="7">
    <source>
        <dbReference type="PROSITE-ProRule" id="PRU00146"/>
    </source>
</evidence>
<dbReference type="SUPFAM" id="SSF47370">
    <property type="entry name" value="Bromodomain"/>
    <property type="match status" value="1"/>
</dbReference>
<evidence type="ECO:0000256" key="5">
    <source>
        <dbReference type="ARBA" id="ARBA00023125"/>
    </source>
</evidence>
<feature type="domain" description="HSR" evidence="11">
    <location>
        <begin position="1"/>
        <end position="115"/>
    </location>
</feature>
<dbReference type="InterPro" id="IPR011011">
    <property type="entry name" value="Znf_FYVE_PHD"/>
</dbReference>
<dbReference type="SMART" id="SM00249">
    <property type="entry name" value="PHD"/>
    <property type="match status" value="1"/>
</dbReference>
<evidence type="ECO:0008006" key="14">
    <source>
        <dbReference type="Google" id="ProtNLM"/>
    </source>
</evidence>
<dbReference type="SMART" id="SM00297">
    <property type="entry name" value="BROMO"/>
    <property type="match status" value="1"/>
</dbReference>
<dbReference type="InterPro" id="IPR019787">
    <property type="entry name" value="Znf_PHD-finger"/>
</dbReference>
<feature type="compositionally biased region" description="Basic and acidic residues" evidence="8">
    <location>
        <begin position="127"/>
        <end position="139"/>
    </location>
</feature>
<dbReference type="CDD" id="cd15541">
    <property type="entry name" value="PHD_TIF1_like"/>
    <property type="match status" value="1"/>
</dbReference>
<dbReference type="PROSITE" id="PS01359">
    <property type="entry name" value="ZF_PHD_1"/>
    <property type="match status" value="1"/>
</dbReference>
<sequence>MNSDRILVLLDMIPQEELVKFFRSNKTQISCMDEPHTFLNQLRDNGLVLEDLYQKVIKMRNKERRQSGVYQILEWLEKQGGQCVKNFWRSVFQDHILKKYSALRSLQTSFLDGSFRVIENLSDAEKLTGSAEKETEQKKGGTKRKKCNDETEEEDTGPSSMPGPSQKRPAMEPTFLESTGSQLQESRSTQCSKDPLDQIKDDACFICNEEGNLVHCTQCPRAFHYRCHLPILQEETLGDSWLCTFCVLKTDQQLQIQTRREDILNSPVSGKIRHCEYLLLCMYKGDELHVFTGNPTITDTEWSSVISEPMWLDKVKTKLQDNKYRTVGEFVRDINLIFKNCQTLNSDNEFGKMGAKLNKIFEREFQTIFKIQ</sequence>
<evidence type="ECO:0000256" key="4">
    <source>
        <dbReference type="ARBA" id="ARBA00023117"/>
    </source>
</evidence>
<dbReference type="Proteomes" id="UP000327468">
    <property type="component" value="Chromosome 29"/>
</dbReference>
<keyword evidence="5" id="KW-0238">DNA-binding</keyword>
<keyword evidence="13" id="KW-1185">Reference proteome</keyword>
<evidence type="ECO:0000259" key="9">
    <source>
        <dbReference type="PROSITE" id="PS50014"/>
    </source>
</evidence>
<dbReference type="InterPro" id="IPR036427">
    <property type="entry name" value="Bromodomain-like_sf"/>
</dbReference>
<evidence type="ECO:0000313" key="12">
    <source>
        <dbReference type="EMBL" id="KAB5517693.1"/>
    </source>
</evidence>
<dbReference type="GO" id="GO:0000981">
    <property type="term" value="F:DNA-binding transcription factor activity, RNA polymerase II-specific"/>
    <property type="evidence" value="ECO:0007669"/>
    <property type="project" value="TreeGrafter"/>
</dbReference>
<dbReference type="Pfam" id="PF00628">
    <property type="entry name" value="PHD"/>
    <property type="match status" value="1"/>
</dbReference>
<dbReference type="PANTHER" id="PTHR46386:SF1">
    <property type="entry name" value="NUCLEAR BODY PROTEIN SP140-LIKE PROTEIN"/>
    <property type="match status" value="1"/>
</dbReference>
<dbReference type="PROSITE" id="PS51414">
    <property type="entry name" value="HSR"/>
    <property type="match status" value="1"/>
</dbReference>
<keyword evidence="1" id="KW-0479">Metal-binding</keyword>
<dbReference type="SUPFAM" id="SSF57903">
    <property type="entry name" value="FYVE/PHD zinc finger"/>
    <property type="match status" value="1"/>
</dbReference>
<evidence type="ECO:0000256" key="3">
    <source>
        <dbReference type="ARBA" id="ARBA00022833"/>
    </source>
</evidence>
<feature type="domain" description="PHD-type" evidence="10">
    <location>
        <begin position="201"/>
        <end position="249"/>
    </location>
</feature>
<organism evidence="12 13">
    <name type="scientific">Pangasianodon hypophthalmus</name>
    <name type="common">Striped catfish</name>
    <name type="synonym">Helicophagus hypophthalmus</name>
    <dbReference type="NCBI Taxonomy" id="310915"/>
    <lineage>
        <taxon>Eukaryota</taxon>
        <taxon>Metazoa</taxon>
        <taxon>Chordata</taxon>
        <taxon>Craniata</taxon>
        <taxon>Vertebrata</taxon>
        <taxon>Euteleostomi</taxon>
        <taxon>Actinopterygii</taxon>
        <taxon>Neopterygii</taxon>
        <taxon>Teleostei</taxon>
        <taxon>Ostariophysi</taxon>
        <taxon>Siluriformes</taxon>
        <taxon>Pangasiidae</taxon>
        <taxon>Pangasianodon</taxon>
    </lineage>
</organism>
<accession>A0A5N5JJQ7</accession>
<evidence type="ECO:0000256" key="6">
    <source>
        <dbReference type="PROSITE-ProRule" id="PRU00035"/>
    </source>
</evidence>
<evidence type="ECO:0000259" key="10">
    <source>
        <dbReference type="PROSITE" id="PS50016"/>
    </source>
</evidence>
<reference evidence="12 13" key="1">
    <citation type="submission" date="2019-06" db="EMBL/GenBank/DDBJ databases">
        <title>A chromosome-scale genome assembly of the striped catfish, Pangasianodon hypophthalmus.</title>
        <authorList>
            <person name="Wen M."/>
            <person name="Zahm M."/>
            <person name="Roques C."/>
            <person name="Cabau C."/>
            <person name="Klopp C."/>
            <person name="Donnadieu C."/>
            <person name="Jouanno E."/>
            <person name="Avarre J.-C."/>
            <person name="Campet M."/>
            <person name="Ha T.T.T."/>
            <person name="Dugue R."/>
            <person name="Lampietro C."/>
            <person name="Louis A."/>
            <person name="Herpin A."/>
            <person name="Echchiki A."/>
            <person name="Berthelot C."/>
            <person name="Parey E."/>
            <person name="Roest-Crollius H."/>
            <person name="Braasch I."/>
            <person name="Postlethwait J."/>
            <person name="Bobe J."/>
            <person name="Montfort J."/>
            <person name="Bouchez O."/>
            <person name="Begum T."/>
            <person name="Schartl M."/>
            <person name="Guiguen Y."/>
        </authorList>
    </citation>
    <scope>NUCLEOTIDE SEQUENCE [LARGE SCALE GENOMIC DNA]</scope>
    <source>
        <strain evidence="12 13">Indonesia</strain>
        <tissue evidence="12">Blood</tissue>
    </source>
</reference>
<dbReference type="PANTHER" id="PTHR46386">
    <property type="entry name" value="NUCLEAR BODY PROTEIN SP140"/>
    <property type="match status" value="1"/>
</dbReference>
<feature type="domain" description="Bromo" evidence="9">
    <location>
        <begin position="301"/>
        <end position="352"/>
    </location>
</feature>
<dbReference type="PRINTS" id="PR00503">
    <property type="entry name" value="BROMODOMAIN"/>
</dbReference>
<dbReference type="GO" id="GO:0005634">
    <property type="term" value="C:nucleus"/>
    <property type="evidence" value="ECO:0007669"/>
    <property type="project" value="InterPro"/>
</dbReference>
<dbReference type="InterPro" id="IPR013083">
    <property type="entry name" value="Znf_RING/FYVE/PHD"/>
</dbReference>
<dbReference type="InterPro" id="IPR001965">
    <property type="entry name" value="Znf_PHD"/>
</dbReference>
<evidence type="ECO:0000259" key="11">
    <source>
        <dbReference type="PROSITE" id="PS51414"/>
    </source>
</evidence>
<feature type="region of interest" description="Disordered" evidence="8">
    <location>
        <begin position="127"/>
        <end position="194"/>
    </location>
</feature>
<dbReference type="Pfam" id="PF00439">
    <property type="entry name" value="Bromodomain"/>
    <property type="match status" value="1"/>
</dbReference>
<dbReference type="PROSITE" id="PS50014">
    <property type="entry name" value="BROMODOMAIN_2"/>
    <property type="match status" value="1"/>
</dbReference>
<dbReference type="Pfam" id="PF03172">
    <property type="entry name" value="HSR"/>
    <property type="match status" value="1"/>
</dbReference>
<keyword evidence="4 6" id="KW-0103">Bromodomain</keyword>
<comment type="caution">
    <text evidence="12">The sequence shown here is derived from an EMBL/GenBank/DDBJ whole genome shotgun (WGS) entry which is preliminary data.</text>
</comment>
<dbReference type="GO" id="GO:0003677">
    <property type="term" value="F:DNA binding"/>
    <property type="evidence" value="ECO:0007669"/>
    <property type="project" value="UniProtKB-KW"/>
</dbReference>
<dbReference type="InterPro" id="IPR019786">
    <property type="entry name" value="Zinc_finger_PHD-type_CS"/>
</dbReference>
<dbReference type="PROSITE" id="PS50016">
    <property type="entry name" value="ZF_PHD_2"/>
    <property type="match status" value="1"/>
</dbReference>
<keyword evidence="2 7" id="KW-0863">Zinc-finger</keyword>
<dbReference type="GO" id="GO:0008270">
    <property type="term" value="F:zinc ion binding"/>
    <property type="evidence" value="ECO:0007669"/>
    <property type="project" value="UniProtKB-KW"/>
</dbReference>
<dbReference type="InterPro" id="IPR001487">
    <property type="entry name" value="Bromodomain"/>
</dbReference>
<evidence type="ECO:0000256" key="1">
    <source>
        <dbReference type="ARBA" id="ARBA00022723"/>
    </source>
</evidence>
<dbReference type="AlphaFoldDB" id="A0A5N5JJQ7"/>
<dbReference type="Gene3D" id="1.20.920.10">
    <property type="entry name" value="Bromodomain-like"/>
    <property type="match status" value="1"/>
</dbReference>
<dbReference type="InterPro" id="IPR043563">
    <property type="entry name" value="Sp110/Sp140/Sp140L-like"/>
</dbReference>
<gene>
    <name evidence="12" type="ORF">PHYPO_G00170160</name>
</gene>
<protein>
    <recommendedName>
        <fullName evidence="14">Nuclear body protein SP140-like protein</fullName>
    </recommendedName>
</protein>
<feature type="compositionally biased region" description="Polar residues" evidence="8">
    <location>
        <begin position="176"/>
        <end position="192"/>
    </location>
</feature>
<evidence type="ECO:0000256" key="2">
    <source>
        <dbReference type="ARBA" id="ARBA00022771"/>
    </source>
</evidence>
<name>A0A5N5JJQ7_PANHP</name>
<evidence type="ECO:0000313" key="13">
    <source>
        <dbReference type="Proteomes" id="UP000327468"/>
    </source>
</evidence>
<keyword evidence="3" id="KW-0862">Zinc</keyword>
<dbReference type="Gene3D" id="3.30.40.10">
    <property type="entry name" value="Zinc/RING finger domain, C3HC4 (zinc finger)"/>
    <property type="match status" value="1"/>
</dbReference>